<dbReference type="RefSeq" id="WP_107801733.1">
    <property type="nucleotide sequence ID" value="NZ_QAOI01000001.1"/>
</dbReference>
<sequence length="1401" mass="146513">MTTVFSDKEDYAPGATANITADGFTAGSSIEFLVQHVQDAGADGIWGTSDDVLGNNTGSGHLPWIVTDGGAGDLDGTVNGIIKTTWYVDPDDSYMEKFLLTATGDNGTPSDPSDNQKAVATFTDGQLGLWAWRNQPGPTLNSWDAGTTIQQSNSIYAESEVIPFRWTSLTGSGGATDLQEGVSYTIQLDYAFAGGTTAPLKHFFDYLTSYNATESATVAFGPGSDLSGFQSGNLQTIAIPNDAAAPAHAAGIFDLFNIELSSVTFGSYTVDPVNSNQEDRRLNITFTPDDGDSIAGEKVNVGVAWGGHLATQGDWGSGNGAANFPGASPQMVVDLNPSKSGEVSNVNINPNAIVAQGQITIIKDANPNSSQDFTFTSDIPGYASFKLDDDADPALSNQLTIAGLPQGTYHITETATSSWVLNNIAATENGVEDTTTNDIYSVSGSTITITVADGEVWTTKFTNDFKPFVPNGDININKTTNGADGLTVTEGDSVVWTYIVTNGGNVPLSNVNVTDDKGVVPVIVDTDNDHIIDGDTNKDGLLDLTEVWVYTASGTAIAGNYTNIGTASGTYIDSASVPQVVSETDPSSYIGTDIKPDITVDKSADVASVPETGGNVTFTFVVNNVNAEAVTLDSLNDDKFADLLPLAIAANGNSNVIAGGGSVTFQVTKFLSGDELVDHINTVTAVASDNDGNSDTAQDSQTVKFDDVKPDITVDKSADVASVPETGGNVTFTFVVNNVNAEAVTLDSLNDDKFADLLPLAIAANGNSNVIAGGGSVTFQVTKFLSGDELVDHINTVTAVASDNDGNSDTAQDSQTVKFDDVKPEISVVKTVDVNGDGNASTGAGFNDSESISEGVDNKAVTYRYAVTSHNAEALSLDSLSDDKLGDIMANGTLVDGDDGDGELEQNETWIYTLATTIAAGNVGAPLVNTVTAEASDNDGNSDSVTDDAKVMFTNATPTIIVDKLVDANGDSVFHDMEAANGNTNVTLTYQYTIKAPSTNVSTDPITISSVIDDKLGNLTSAALAANGGNPIVLNPDESFTFTYTKTGVDLSNVGTLVNKVTVNGHDDENTAVSDTDTATVIKSGYVTNSALSEFDTNSAVAGQQFNLIATPTPWISSGAYKVTDSNPGQFYYNAFATGNAGDIAHIKLNIPYPFVTQGATPIHVYSGVDIHTDSNGMISFDPVGEIAISKEQIAISSFTDTNGDGKIGFGDTYTASLDVTVPTSGFIYANIHLDYGLEKTGPWTKFVDSAGGNDMKPGSGNPYQTIEDFGSYGFSSLINSVLGQDTIQNQNIFKNLKGVGGFIHTKDDHVPIGGQNVILLDSKGGKVGSATTDADGWEFMTVNAPGKSASYTAFWDQDKDGVQDAAEPYQNITWGGPTKFVEVNFDYIVGSNSTIDAALL</sequence>
<gene>
    <name evidence="1" type="ORF">C8R26_101121</name>
</gene>
<comment type="caution">
    <text evidence="1">The sequence shown here is derived from an EMBL/GenBank/DDBJ whole genome shotgun (WGS) entry which is preliminary data.</text>
</comment>
<reference evidence="1 2" key="1">
    <citation type="submission" date="2018-04" db="EMBL/GenBank/DDBJ databases">
        <title>Active sludge and wastewater microbial communities from Klosterneuburg, Austria.</title>
        <authorList>
            <person name="Wagner M."/>
        </authorList>
    </citation>
    <scope>NUCLEOTIDE SEQUENCE [LARGE SCALE GENOMIC DNA]</scope>
    <source>
        <strain evidence="1 2">Nm49</strain>
    </source>
</reference>
<dbReference type="Proteomes" id="UP000244128">
    <property type="component" value="Unassembled WGS sequence"/>
</dbReference>
<evidence type="ECO:0000313" key="2">
    <source>
        <dbReference type="Proteomes" id="UP000244128"/>
    </source>
</evidence>
<evidence type="ECO:0000313" key="1">
    <source>
        <dbReference type="EMBL" id="PTQ78805.1"/>
    </source>
</evidence>
<name>A0A2T5I4Q3_9PROT</name>
<organism evidence="1 2">
    <name type="scientific">Nitrosomonas oligotropha</name>
    <dbReference type="NCBI Taxonomy" id="42354"/>
    <lineage>
        <taxon>Bacteria</taxon>
        <taxon>Pseudomonadati</taxon>
        <taxon>Pseudomonadota</taxon>
        <taxon>Betaproteobacteria</taxon>
        <taxon>Nitrosomonadales</taxon>
        <taxon>Nitrosomonadaceae</taxon>
        <taxon>Nitrosomonas</taxon>
    </lineage>
</organism>
<dbReference type="EMBL" id="QAOI01000001">
    <property type="protein sequence ID" value="PTQ78805.1"/>
    <property type="molecule type" value="Genomic_DNA"/>
</dbReference>
<protein>
    <submittedName>
        <fullName evidence="1">Uncharacterized protein</fullName>
    </submittedName>
</protein>
<proteinExistence type="predicted"/>
<accession>A0A2T5I4Q3</accession>